<keyword evidence="9" id="KW-0464">Manganese</keyword>
<evidence type="ECO:0000256" key="10">
    <source>
        <dbReference type="ARBA" id="ARBA00047761"/>
    </source>
</evidence>
<comment type="caution">
    <text evidence="13">The sequence shown here is derived from an EMBL/GenBank/DDBJ whole genome shotgun (WGS) entry which is preliminary data.</text>
</comment>
<comment type="cofactor">
    <cofactor evidence="2">
        <name>Mg(2+)</name>
        <dbReference type="ChEBI" id="CHEBI:18420"/>
    </cofactor>
</comment>
<dbReference type="CDD" id="cd00143">
    <property type="entry name" value="PP2Cc"/>
    <property type="match status" value="1"/>
</dbReference>
<dbReference type="PROSITE" id="PS51746">
    <property type="entry name" value="PPM_2"/>
    <property type="match status" value="1"/>
</dbReference>
<evidence type="ECO:0000256" key="6">
    <source>
        <dbReference type="ARBA" id="ARBA00022801"/>
    </source>
</evidence>
<protein>
    <recommendedName>
        <fullName evidence="4">protein-serine/threonine phosphatase</fullName>
        <ecNumber evidence="4">3.1.3.16</ecNumber>
    </recommendedName>
</protein>
<evidence type="ECO:0000259" key="12">
    <source>
        <dbReference type="PROSITE" id="PS51746"/>
    </source>
</evidence>
<dbReference type="GO" id="GO:0004722">
    <property type="term" value="F:protein serine/threonine phosphatase activity"/>
    <property type="evidence" value="ECO:0007669"/>
    <property type="project" value="UniProtKB-EC"/>
</dbReference>
<dbReference type="PANTHER" id="PTHR13832:SF301">
    <property type="entry name" value="PROTEIN PHOSPHATASE 2C 29"/>
    <property type="match status" value="1"/>
</dbReference>
<dbReference type="InterPro" id="IPR015655">
    <property type="entry name" value="PP2C"/>
</dbReference>
<keyword evidence="7" id="KW-0460">Magnesium</keyword>
<evidence type="ECO:0000256" key="2">
    <source>
        <dbReference type="ARBA" id="ARBA00001946"/>
    </source>
</evidence>
<keyword evidence="6" id="KW-0378">Hydrolase</keyword>
<sequence length="626" mass="69380">MGSVASRNLIGCFRCSAAHGADPGEVPGLGPLDETLGHSFCYLTAAAGSNAASAAYDFRLISGAAVSANSSAPVPIYDSLTSTSTAAARSHFRSSSSFSAIPLQLAGSGGAASGPLDRGFFLSGPLERGSSGPLDSFSGPLVKKSRKRGISGRIKRASLLLPRSFSEKNRPWVVPLRSFPRKRCESNEEEEEENVQWAHGKAGEDRVHVVVSEEHHWLFVGIYDGFNGPEAPEFLVDSLYKSVFAELKGLFWEEEEEEENEVGQEVAFRKLWEFLAEGDEDDGLEFTGSGRFVYSLSKLRSGLGSWRKDEKLKPKPVVQEDGGRVRRRRRRKEGAVSDHEIVLRALERALGVAENAYLEMTDRVIDCNPELALMGSCLLVVLMRDEDVYVMNLGDSRAIVAQYREKRGVKEGKIGGDGGEEMNRVGESVDRVEIEAPKREAMELAALQLSTDHSTSIPEEVLRIREEHPDDDHCVTNGRVKGRLKVTRAFGAGYLKHPRWNDTLLEMFRSEYIGSKPYISSIPSLCHHRLGANDQFLVLSSDGLYQYLNNEEVVLHVESFMERFPDGDPAQSLIEELLFRAAKEAGMNFCQLLDIPQGDRRKYHDDVTVMVISLEGRIWKSSGKYV</sequence>
<dbReference type="SMART" id="SM00332">
    <property type="entry name" value="PP2Cc"/>
    <property type="match status" value="1"/>
</dbReference>
<evidence type="ECO:0000256" key="11">
    <source>
        <dbReference type="ARBA" id="ARBA00048336"/>
    </source>
</evidence>
<reference evidence="13" key="2">
    <citation type="submission" date="2023-04" db="EMBL/GenBank/DDBJ databases">
        <authorList>
            <person name="Bruccoleri R.E."/>
            <person name="Oakeley E.J."/>
            <person name="Faust A.-M."/>
            <person name="Dessus-Babus S."/>
            <person name="Altorfer M."/>
            <person name="Burckhardt D."/>
            <person name="Oertli M."/>
            <person name="Naumann U."/>
            <person name="Petersen F."/>
            <person name="Wong J."/>
        </authorList>
    </citation>
    <scope>NUCLEOTIDE SEQUENCE</scope>
    <source>
        <strain evidence="13">GSM-AAB239-AS_SAM_17_03QT</strain>
        <tissue evidence="13">Leaf</tissue>
    </source>
</reference>
<dbReference type="Pfam" id="PF00481">
    <property type="entry name" value="PP2C"/>
    <property type="match status" value="1"/>
</dbReference>
<reference evidence="13" key="1">
    <citation type="journal article" date="2023" name="GigaByte">
        <title>Genome assembly of the bearded iris, Iris pallida Lam.</title>
        <authorList>
            <person name="Bruccoleri R.E."/>
            <person name="Oakeley E.J."/>
            <person name="Faust A.M.E."/>
            <person name="Altorfer M."/>
            <person name="Dessus-Babus S."/>
            <person name="Burckhardt D."/>
            <person name="Oertli M."/>
            <person name="Naumann U."/>
            <person name="Petersen F."/>
            <person name="Wong J."/>
        </authorList>
    </citation>
    <scope>NUCLEOTIDE SEQUENCE</scope>
    <source>
        <strain evidence="13">GSM-AAB239-AS_SAM_17_03QT</strain>
    </source>
</reference>
<comment type="catalytic activity">
    <reaction evidence="11">
        <text>O-phospho-L-threonyl-[protein] + H2O = L-threonyl-[protein] + phosphate</text>
        <dbReference type="Rhea" id="RHEA:47004"/>
        <dbReference type="Rhea" id="RHEA-COMP:11060"/>
        <dbReference type="Rhea" id="RHEA-COMP:11605"/>
        <dbReference type="ChEBI" id="CHEBI:15377"/>
        <dbReference type="ChEBI" id="CHEBI:30013"/>
        <dbReference type="ChEBI" id="CHEBI:43474"/>
        <dbReference type="ChEBI" id="CHEBI:61977"/>
        <dbReference type="EC" id="3.1.3.16"/>
    </reaction>
</comment>
<name>A0AAX6H2Y8_IRIPA</name>
<keyword evidence="14" id="KW-1185">Reference proteome</keyword>
<dbReference type="InterPro" id="IPR001932">
    <property type="entry name" value="PPM-type_phosphatase-like_dom"/>
</dbReference>
<dbReference type="EC" id="3.1.3.16" evidence="4"/>
<comment type="cofactor">
    <cofactor evidence="1">
        <name>Mn(2+)</name>
        <dbReference type="ChEBI" id="CHEBI:29035"/>
    </cofactor>
</comment>
<feature type="domain" description="PPM-type phosphatase" evidence="12">
    <location>
        <begin position="188"/>
        <end position="614"/>
    </location>
</feature>
<dbReference type="Gene3D" id="3.60.40.10">
    <property type="entry name" value="PPM-type phosphatase domain"/>
    <property type="match status" value="1"/>
</dbReference>
<evidence type="ECO:0000256" key="5">
    <source>
        <dbReference type="ARBA" id="ARBA00022723"/>
    </source>
</evidence>
<dbReference type="InterPro" id="IPR036457">
    <property type="entry name" value="PPM-type-like_dom_sf"/>
</dbReference>
<proteinExistence type="inferred from homology"/>
<comment type="catalytic activity">
    <reaction evidence="10">
        <text>O-phospho-L-seryl-[protein] + H2O = L-seryl-[protein] + phosphate</text>
        <dbReference type="Rhea" id="RHEA:20629"/>
        <dbReference type="Rhea" id="RHEA-COMP:9863"/>
        <dbReference type="Rhea" id="RHEA-COMP:11604"/>
        <dbReference type="ChEBI" id="CHEBI:15377"/>
        <dbReference type="ChEBI" id="CHEBI:29999"/>
        <dbReference type="ChEBI" id="CHEBI:43474"/>
        <dbReference type="ChEBI" id="CHEBI:83421"/>
        <dbReference type="EC" id="3.1.3.16"/>
    </reaction>
</comment>
<evidence type="ECO:0000256" key="9">
    <source>
        <dbReference type="ARBA" id="ARBA00023211"/>
    </source>
</evidence>
<keyword evidence="8" id="KW-0904">Protein phosphatase</keyword>
<evidence type="ECO:0000313" key="14">
    <source>
        <dbReference type="Proteomes" id="UP001140949"/>
    </source>
</evidence>
<organism evidence="13 14">
    <name type="scientific">Iris pallida</name>
    <name type="common">Sweet iris</name>
    <dbReference type="NCBI Taxonomy" id="29817"/>
    <lineage>
        <taxon>Eukaryota</taxon>
        <taxon>Viridiplantae</taxon>
        <taxon>Streptophyta</taxon>
        <taxon>Embryophyta</taxon>
        <taxon>Tracheophyta</taxon>
        <taxon>Spermatophyta</taxon>
        <taxon>Magnoliopsida</taxon>
        <taxon>Liliopsida</taxon>
        <taxon>Asparagales</taxon>
        <taxon>Iridaceae</taxon>
        <taxon>Iridoideae</taxon>
        <taxon>Irideae</taxon>
        <taxon>Iris</taxon>
    </lineage>
</organism>
<evidence type="ECO:0000256" key="8">
    <source>
        <dbReference type="ARBA" id="ARBA00022912"/>
    </source>
</evidence>
<dbReference type="FunFam" id="3.60.40.10:FF:000053">
    <property type="entry name" value="Protein phosphatase 2C 29"/>
    <property type="match status" value="1"/>
</dbReference>
<dbReference type="Proteomes" id="UP001140949">
    <property type="component" value="Unassembled WGS sequence"/>
</dbReference>
<evidence type="ECO:0000256" key="3">
    <source>
        <dbReference type="ARBA" id="ARBA00006702"/>
    </source>
</evidence>
<gene>
    <name evidence="13" type="ORF">M6B38_124135</name>
</gene>
<dbReference type="GO" id="GO:0046872">
    <property type="term" value="F:metal ion binding"/>
    <property type="evidence" value="ECO:0007669"/>
    <property type="project" value="UniProtKB-KW"/>
</dbReference>
<dbReference type="SUPFAM" id="SSF81606">
    <property type="entry name" value="PP2C-like"/>
    <property type="match status" value="1"/>
</dbReference>
<evidence type="ECO:0000256" key="4">
    <source>
        <dbReference type="ARBA" id="ARBA00013081"/>
    </source>
</evidence>
<evidence type="ECO:0000256" key="7">
    <source>
        <dbReference type="ARBA" id="ARBA00022842"/>
    </source>
</evidence>
<accession>A0AAX6H2Y8</accession>
<evidence type="ECO:0000313" key="13">
    <source>
        <dbReference type="EMBL" id="KAJ6835124.1"/>
    </source>
</evidence>
<evidence type="ECO:0000256" key="1">
    <source>
        <dbReference type="ARBA" id="ARBA00001936"/>
    </source>
</evidence>
<comment type="similarity">
    <text evidence="3">Belongs to the PP2C family.</text>
</comment>
<dbReference type="PANTHER" id="PTHR13832">
    <property type="entry name" value="PROTEIN PHOSPHATASE 2C"/>
    <property type="match status" value="1"/>
</dbReference>
<keyword evidence="5" id="KW-0479">Metal-binding</keyword>
<dbReference type="AlphaFoldDB" id="A0AAX6H2Y8"/>
<dbReference type="EMBL" id="JANAVB010013597">
    <property type="protein sequence ID" value="KAJ6835124.1"/>
    <property type="molecule type" value="Genomic_DNA"/>
</dbReference>